<proteinExistence type="predicted"/>
<dbReference type="PANTHER" id="PTHR45913">
    <property type="entry name" value="EPM2A-INTERACTING PROTEIN 1"/>
    <property type="match status" value="1"/>
</dbReference>
<keyword evidence="2" id="KW-1185">Reference proteome</keyword>
<dbReference type="SUPFAM" id="SSF53098">
    <property type="entry name" value="Ribonuclease H-like"/>
    <property type="match status" value="1"/>
</dbReference>
<organism evidence="1 2">
    <name type="scientific">Parnassius mnemosyne</name>
    <name type="common">clouded apollo</name>
    <dbReference type="NCBI Taxonomy" id="213953"/>
    <lineage>
        <taxon>Eukaryota</taxon>
        <taxon>Metazoa</taxon>
        <taxon>Ecdysozoa</taxon>
        <taxon>Arthropoda</taxon>
        <taxon>Hexapoda</taxon>
        <taxon>Insecta</taxon>
        <taxon>Pterygota</taxon>
        <taxon>Neoptera</taxon>
        <taxon>Endopterygota</taxon>
        <taxon>Lepidoptera</taxon>
        <taxon>Glossata</taxon>
        <taxon>Ditrysia</taxon>
        <taxon>Papilionoidea</taxon>
        <taxon>Papilionidae</taxon>
        <taxon>Parnassiinae</taxon>
        <taxon>Parnassini</taxon>
        <taxon>Parnassius</taxon>
        <taxon>Driopa</taxon>
    </lineage>
</organism>
<reference evidence="1 2" key="1">
    <citation type="submission" date="2023-11" db="EMBL/GenBank/DDBJ databases">
        <authorList>
            <person name="Hedman E."/>
            <person name="Englund M."/>
            <person name="Stromberg M."/>
            <person name="Nyberg Akerstrom W."/>
            <person name="Nylinder S."/>
            <person name="Jareborg N."/>
            <person name="Kallberg Y."/>
            <person name="Kronander E."/>
        </authorList>
    </citation>
    <scope>NUCLEOTIDE SEQUENCE [LARGE SCALE GENOMIC DNA]</scope>
</reference>
<evidence type="ECO:0000313" key="2">
    <source>
        <dbReference type="Proteomes" id="UP001314205"/>
    </source>
</evidence>
<evidence type="ECO:0000313" key="1">
    <source>
        <dbReference type="EMBL" id="CAK1588575.1"/>
    </source>
</evidence>
<dbReference type="Proteomes" id="UP001314205">
    <property type="component" value="Unassembled WGS sequence"/>
</dbReference>
<evidence type="ECO:0008006" key="3">
    <source>
        <dbReference type="Google" id="ProtNLM"/>
    </source>
</evidence>
<accession>A0AAV1KZN8</accession>
<name>A0AAV1KZN8_9NEOP</name>
<sequence>MATKKKQRKTEDENREFQVEWTENFAFIQNLNALPTCLICKEKFAHNKKSNLERHFTRKHASFSTKYPTGDARKKAVQELQKSQESSTSVNNWMQSSSNINMASFVFSQEIAKRGKPYTDGEYIKKCLINASEELFRDFKNKADILKRIKELPLSAKTIKDRTIKMCSNITTQNMEDLKLVSALSIAVDESCDINDTAQVSLFVRFMSHSGPKEELLGLLPLKGQTRGEDIANAVIECMDKHHIPLDKIVSISTDGAKSMTGVRKGFVAILKEKINHEILVYHCIIHQEALCAKTFPDEICKVMELVITIINSILAKALNHRQFKEFLFEMESEYADLLLHNKVRWLSKGNVLKRFASLFPEIKAFLLEKGVHYPELTDDQWIQNFYFMVDVTSHLNQLNRKLQGKGNLILSMLEEVITFENKLSIFAQDFERETLYHFPSLLKHHQENNSSIDKQHFKTIILNMRETFLSRFQEFKNSRATLAFVKNPLNATITELKFSPFEIDIGSFEIQLQDLKNKEIWRSKFERLCVELEILEKKKCDLSSQHKWSALNDLEKEEMIIFNAWNSIPDSYDQLKKLAFAVLSLFGSTYICEQSFTSMNIIKSILRSRLIDENLASCLKLKTTTYKPDLLKLSKEMQAHCSH</sequence>
<protein>
    <recommendedName>
        <fullName evidence="3">General transcription factor II-I repeat domain-containing protein 2A</fullName>
    </recommendedName>
</protein>
<dbReference type="InterPro" id="IPR012337">
    <property type="entry name" value="RNaseH-like_sf"/>
</dbReference>
<dbReference type="AlphaFoldDB" id="A0AAV1KZN8"/>
<comment type="caution">
    <text evidence="1">The sequence shown here is derived from an EMBL/GenBank/DDBJ whole genome shotgun (WGS) entry which is preliminary data.</text>
</comment>
<gene>
    <name evidence="1" type="ORF">PARMNEM_LOCUS9194</name>
</gene>
<dbReference type="EMBL" id="CAVLGL010000082">
    <property type="protein sequence ID" value="CAK1588575.1"/>
    <property type="molecule type" value="Genomic_DNA"/>
</dbReference>
<dbReference type="PANTHER" id="PTHR45913:SF10">
    <property type="entry name" value="DUF4371 DOMAIN-CONTAINING PROTEIN"/>
    <property type="match status" value="1"/>
</dbReference>